<gene>
    <name evidence="2" type="ordered locus">Halhy_3535</name>
</gene>
<proteinExistence type="predicted"/>
<dbReference type="STRING" id="760192.Halhy_3535"/>
<keyword evidence="3" id="KW-1185">Reference proteome</keyword>
<organism evidence="2 3">
    <name type="scientific">Haliscomenobacter hydrossis (strain ATCC 27775 / DSM 1100 / LMG 10767 / O)</name>
    <dbReference type="NCBI Taxonomy" id="760192"/>
    <lineage>
        <taxon>Bacteria</taxon>
        <taxon>Pseudomonadati</taxon>
        <taxon>Bacteroidota</taxon>
        <taxon>Saprospiria</taxon>
        <taxon>Saprospirales</taxon>
        <taxon>Haliscomenobacteraceae</taxon>
        <taxon>Haliscomenobacter</taxon>
    </lineage>
</organism>
<feature type="transmembrane region" description="Helical" evidence="1">
    <location>
        <begin position="48"/>
        <end position="69"/>
    </location>
</feature>
<reference key="2">
    <citation type="submission" date="2011-04" db="EMBL/GenBank/DDBJ databases">
        <title>Complete sequence of chromosome of Haliscomenobacter hydrossis DSM 1100.</title>
        <authorList>
            <consortium name="US DOE Joint Genome Institute (JGI-PGF)"/>
            <person name="Lucas S."/>
            <person name="Han J."/>
            <person name="Lapidus A."/>
            <person name="Bruce D."/>
            <person name="Goodwin L."/>
            <person name="Pitluck S."/>
            <person name="Peters L."/>
            <person name="Kyrpides N."/>
            <person name="Mavromatis K."/>
            <person name="Ivanova N."/>
            <person name="Ovchinnikova G."/>
            <person name="Pagani I."/>
            <person name="Daligault H."/>
            <person name="Detter J.C."/>
            <person name="Han C."/>
            <person name="Land M."/>
            <person name="Hauser L."/>
            <person name="Markowitz V."/>
            <person name="Cheng J.-F."/>
            <person name="Hugenholtz P."/>
            <person name="Woyke T."/>
            <person name="Wu D."/>
            <person name="Verbarg S."/>
            <person name="Frueling A."/>
            <person name="Brambilla E."/>
            <person name="Klenk H.-P."/>
            <person name="Eisen J.A."/>
        </authorList>
    </citation>
    <scope>NUCLEOTIDE SEQUENCE</scope>
    <source>
        <strain>DSM 1100</strain>
    </source>
</reference>
<sequence length="184" mass="21129">MQRDELENFVLDNREAFDDAIPSLKVWADIDRELSKRSVSKPLTFQRFFKVAAAVAAILVVGGFGGSMFTRWQQANPVAIIEQVNPEYLELEQYYRQQISTKVQQLARYEPNGSFMSDMKKMDQVMAELKEELCVAPKGQEEEIIATMIQTYQTKVAILERVLEQMRTSKPQPKKTTSNEEVSL</sequence>
<dbReference type="AlphaFoldDB" id="F4KXM9"/>
<dbReference type="Proteomes" id="UP000008461">
    <property type="component" value="Chromosome"/>
</dbReference>
<keyword evidence="1" id="KW-1133">Transmembrane helix</keyword>
<protein>
    <submittedName>
        <fullName evidence="2">Uncharacterized protein</fullName>
    </submittedName>
</protein>
<name>F4KXM9_HALH1</name>
<keyword evidence="1" id="KW-0812">Transmembrane</keyword>
<keyword evidence="1" id="KW-0472">Membrane</keyword>
<evidence type="ECO:0000256" key="1">
    <source>
        <dbReference type="SAM" id="Phobius"/>
    </source>
</evidence>
<dbReference type="eggNOG" id="ENOG5031QAN">
    <property type="taxonomic scope" value="Bacteria"/>
</dbReference>
<dbReference type="EMBL" id="CP002691">
    <property type="protein sequence ID" value="AEE51390.1"/>
    <property type="molecule type" value="Genomic_DNA"/>
</dbReference>
<dbReference type="HOGENOM" id="CLU_1472704_0_0_10"/>
<accession>F4KXM9</accession>
<dbReference type="OrthoDB" id="1120747at2"/>
<dbReference type="KEGG" id="hhy:Halhy_3535"/>
<evidence type="ECO:0000313" key="3">
    <source>
        <dbReference type="Proteomes" id="UP000008461"/>
    </source>
</evidence>
<evidence type="ECO:0000313" key="2">
    <source>
        <dbReference type="EMBL" id="AEE51390.1"/>
    </source>
</evidence>
<reference evidence="2 3" key="1">
    <citation type="journal article" date="2011" name="Stand. Genomic Sci.">
        <title>Complete genome sequence of Haliscomenobacter hydrossis type strain (O).</title>
        <authorList>
            <consortium name="US DOE Joint Genome Institute (JGI-PGF)"/>
            <person name="Daligault H."/>
            <person name="Lapidus A."/>
            <person name="Zeytun A."/>
            <person name="Nolan M."/>
            <person name="Lucas S."/>
            <person name="Del Rio T.G."/>
            <person name="Tice H."/>
            <person name="Cheng J.F."/>
            <person name="Tapia R."/>
            <person name="Han C."/>
            <person name="Goodwin L."/>
            <person name="Pitluck S."/>
            <person name="Liolios K."/>
            <person name="Pagani I."/>
            <person name="Ivanova N."/>
            <person name="Huntemann M."/>
            <person name="Mavromatis K."/>
            <person name="Mikhailova N."/>
            <person name="Pati A."/>
            <person name="Chen A."/>
            <person name="Palaniappan K."/>
            <person name="Land M."/>
            <person name="Hauser L."/>
            <person name="Brambilla E.M."/>
            <person name="Rohde M."/>
            <person name="Verbarg S."/>
            <person name="Goker M."/>
            <person name="Bristow J."/>
            <person name="Eisen J.A."/>
            <person name="Markowitz V."/>
            <person name="Hugenholtz P."/>
            <person name="Kyrpides N.C."/>
            <person name="Klenk H.P."/>
            <person name="Woyke T."/>
        </authorList>
    </citation>
    <scope>NUCLEOTIDE SEQUENCE [LARGE SCALE GENOMIC DNA]</scope>
    <source>
        <strain evidence="3">ATCC 27775 / DSM 1100 / LMG 10767 / O</strain>
    </source>
</reference>
<dbReference type="RefSeq" id="WP_013765930.1">
    <property type="nucleotide sequence ID" value="NC_015510.1"/>
</dbReference>